<protein>
    <submittedName>
        <fullName evidence="1">Uncharacterized protein</fullName>
    </submittedName>
</protein>
<reference evidence="2" key="3">
    <citation type="submission" date="2018-08" db="EMBL/GenBank/DDBJ databases">
        <title>Leveraging single-cell genomics to expand the Fungal Tree of Life.</title>
        <authorList>
            <consortium name="DOE Joint Genome Institute"/>
            <person name="Ahrendt S.R."/>
            <person name="Quandt C.A."/>
            <person name="Ciobanu D."/>
            <person name="Clum A."/>
            <person name="Salamov A."/>
            <person name="Andreopoulos B."/>
            <person name="Cheng J.-F."/>
            <person name="Woyke T."/>
            <person name="Pelin A."/>
            <person name="Henrissat B."/>
            <person name="Reynolds N."/>
            <person name="Benny G.L."/>
            <person name="Smith M.E."/>
            <person name="James T.Y."/>
            <person name="Grigoriev I.V."/>
        </authorList>
    </citation>
    <scope>NUCLEOTIDE SEQUENCE</scope>
    <source>
        <strain evidence="2">CSF55</strain>
    </source>
</reference>
<dbReference type="HOGENOM" id="CLU_1603670_0_0_1"/>
<dbReference type="EMBL" id="KE560451">
    <property type="protein sequence ID" value="EPZ36766.1"/>
    <property type="molecule type" value="Genomic_DNA"/>
</dbReference>
<proteinExistence type="predicted"/>
<organism evidence="1 3">
    <name type="scientific">Rozella allomycis (strain CSF55)</name>
    <dbReference type="NCBI Taxonomy" id="988480"/>
    <lineage>
        <taxon>Eukaryota</taxon>
        <taxon>Fungi</taxon>
        <taxon>Fungi incertae sedis</taxon>
        <taxon>Cryptomycota</taxon>
        <taxon>Cryptomycota incertae sedis</taxon>
        <taxon>Rozella</taxon>
    </lineage>
</organism>
<sequence>MVVFKPKKFRSLDAKEYLEEMPKEAIYSWPWDQELADQVAIALRGIICVTFVGECASEASGFYHRVLERVESDERFASIIDPVYIGFVFPDNAIPNGFAEFVAQIPESYRGILVDPACNYLYAAQGDTIAAQRENGLLFARKMQERFSQLSFFSFNCLAQVGFHQC</sequence>
<evidence type="ECO:0000313" key="4">
    <source>
        <dbReference type="Proteomes" id="UP000281549"/>
    </source>
</evidence>
<reference evidence="1 3" key="1">
    <citation type="journal article" date="2013" name="Curr. Biol.">
        <title>Shared signatures of parasitism and phylogenomics unite Cryptomycota and microsporidia.</title>
        <authorList>
            <person name="James T.Y."/>
            <person name="Pelin A."/>
            <person name="Bonen L."/>
            <person name="Ahrendt S."/>
            <person name="Sain D."/>
            <person name="Corradi N."/>
            <person name="Stajich J.E."/>
        </authorList>
    </citation>
    <scope>NUCLEOTIDE SEQUENCE [LARGE SCALE GENOMIC DNA]</scope>
    <source>
        <strain evidence="1">CSF55</strain>
        <strain evidence="1">CSF55</strain>
    </source>
</reference>
<dbReference type="AlphaFoldDB" id="A0A075B4Y8"/>
<accession>A0A075B4Y8</accession>
<evidence type="ECO:0000313" key="1">
    <source>
        <dbReference type="EMBL" id="EPZ36766.1"/>
    </source>
</evidence>
<keyword evidence="3" id="KW-1185">Reference proteome</keyword>
<gene>
    <name evidence="1" type="ORF">O9G_005853</name>
    <name evidence="2" type="ORF">ROZALSC1DRAFT_31501</name>
</gene>
<evidence type="ECO:0000313" key="2">
    <source>
        <dbReference type="EMBL" id="RKP16591.1"/>
    </source>
</evidence>
<name>A0A075B4Y8_ROZAC</name>
<dbReference type="Proteomes" id="UP000030755">
    <property type="component" value="Unassembled WGS sequence"/>
</dbReference>
<dbReference type="EMBL" id="ML006393">
    <property type="protein sequence ID" value="RKP16591.1"/>
    <property type="molecule type" value="Genomic_DNA"/>
</dbReference>
<reference evidence="4" key="2">
    <citation type="journal article" date="2018" name="Nat. Microbiol.">
        <title>Leveraging single-cell genomics to expand the fungal tree of life.</title>
        <authorList>
            <person name="Ahrendt S.R."/>
            <person name="Quandt C.A."/>
            <person name="Ciobanu D."/>
            <person name="Clum A."/>
            <person name="Salamov A."/>
            <person name="Andreopoulos B."/>
            <person name="Cheng J.F."/>
            <person name="Woyke T."/>
            <person name="Pelin A."/>
            <person name="Henrissat B."/>
            <person name="Reynolds N.K."/>
            <person name="Benny G.L."/>
            <person name="Smith M.E."/>
            <person name="James T.Y."/>
            <person name="Grigoriev I.V."/>
        </authorList>
    </citation>
    <scope>NUCLEOTIDE SEQUENCE [LARGE SCALE GENOMIC DNA]</scope>
    <source>
        <strain evidence="4">CSF55</strain>
    </source>
</reference>
<evidence type="ECO:0000313" key="3">
    <source>
        <dbReference type="Proteomes" id="UP000030755"/>
    </source>
</evidence>
<dbReference type="Proteomes" id="UP000281549">
    <property type="component" value="Unassembled WGS sequence"/>
</dbReference>